<dbReference type="InParanoid" id="K5X7H3"/>
<dbReference type="RefSeq" id="XP_007330699.1">
    <property type="nucleotide sequence ID" value="XM_007330637.1"/>
</dbReference>
<dbReference type="GeneID" id="18832081"/>
<proteinExistence type="predicted"/>
<dbReference type="EMBL" id="JH971391">
    <property type="protein sequence ID" value="EKM78932.1"/>
    <property type="molecule type" value="Genomic_DNA"/>
</dbReference>
<feature type="region of interest" description="Disordered" evidence="1">
    <location>
        <begin position="38"/>
        <end position="63"/>
    </location>
</feature>
<organism evidence="2 3">
    <name type="scientific">Agaricus bisporus var. burnettii (strain JB137-S8 / ATCC MYA-4627 / FGSC 10392)</name>
    <name type="common">White button mushroom</name>
    <dbReference type="NCBI Taxonomy" id="597362"/>
    <lineage>
        <taxon>Eukaryota</taxon>
        <taxon>Fungi</taxon>
        <taxon>Dikarya</taxon>
        <taxon>Basidiomycota</taxon>
        <taxon>Agaricomycotina</taxon>
        <taxon>Agaricomycetes</taxon>
        <taxon>Agaricomycetidae</taxon>
        <taxon>Agaricales</taxon>
        <taxon>Agaricineae</taxon>
        <taxon>Agaricaceae</taxon>
        <taxon>Agaricus</taxon>
    </lineage>
</organism>
<reference evidence="3" key="1">
    <citation type="journal article" date="2012" name="Proc. Natl. Acad. Sci. U.S.A.">
        <title>Genome sequence of the button mushroom Agaricus bisporus reveals mechanisms governing adaptation to a humic-rich ecological niche.</title>
        <authorList>
            <person name="Morin E."/>
            <person name="Kohler A."/>
            <person name="Baker A.R."/>
            <person name="Foulongne-Oriol M."/>
            <person name="Lombard V."/>
            <person name="Nagy L.G."/>
            <person name="Ohm R.A."/>
            <person name="Patyshakuliyeva A."/>
            <person name="Brun A."/>
            <person name="Aerts A.L."/>
            <person name="Bailey A.M."/>
            <person name="Billette C."/>
            <person name="Coutinho P.M."/>
            <person name="Deakin G."/>
            <person name="Doddapaneni H."/>
            <person name="Floudas D."/>
            <person name="Grimwood J."/>
            <person name="Hilden K."/>
            <person name="Kuees U."/>
            <person name="LaButti K.M."/>
            <person name="Lapidus A."/>
            <person name="Lindquist E.A."/>
            <person name="Lucas S.M."/>
            <person name="Murat C."/>
            <person name="Riley R.W."/>
            <person name="Salamov A.A."/>
            <person name="Schmutz J."/>
            <person name="Subramanian V."/>
            <person name="Woesten H.A.B."/>
            <person name="Xu J."/>
            <person name="Eastwood D.C."/>
            <person name="Foster G.D."/>
            <person name="Sonnenberg A.S."/>
            <person name="Cullen D."/>
            <person name="de Vries R.P."/>
            <person name="Lundell T."/>
            <person name="Hibbett D.S."/>
            <person name="Henrissat B."/>
            <person name="Burton K.S."/>
            <person name="Kerrigan R.W."/>
            <person name="Challen M.P."/>
            <person name="Grigoriev I.V."/>
            <person name="Martin F."/>
        </authorList>
    </citation>
    <scope>NUCLEOTIDE SEQUENCE [LARGE SCALE GENOMIC DNA]</scope>
    <source>
        <strain evidence="3">JB137-S8 / ATCC MYA-4627 / FGSC 10392</strain>
    </source>
</reference>
<protein>
    <submittedName>
        <fullName evidence="2">Uncharacterized protein</fullName>
    </submittedName>
</protein>
<dbReference type="OrthoDB" id="3254696at2759"/>
<feature type="compositionally biased region" description="Low complexity" evidence="1">
    <location>
        <begin position="39"/>
        <end position="48"/>
    </location>
</feature>
<dbReference type="HOGENOM" id="CLU_2885260_0_0_1"/>
<accession>K5X7H3</accession>
<keyword evidence="3" id="KW-1185">Reference proteome</keyword>
<sequence>MGRWSSDAFLRYWRMSEYIAPLYAKNIPTLQYRPSIKHSSPSLGVSSSHRGMRRLAGSSRLLG</sequence>
<evidence type="ECO:0000313" key="3">
    <source>
        <dbReference type="Proteomes" id="UP000008493"/>
    </source>
</evidence>
<gene>
    <name evidence="2" type="ORF">AGABI1DRAFT_85793</name>
</gene>
<name>K5X7H3_AGABU</name>
<evidence type="ECO:0000313" key="2">
    <source>
        <dbReference type="EMBL" id="EKM78932.1"/>
    </source>
</evidence>
<evidence type="ECO:0000256" key="1">
    <source>
        <dbReference type="SAM" id="MobiDB-lite"/>
    </source>
</evidence>
<dbReference type="Proteomes" id="UP000008493">
    <property type="component" value="Unassembled WGS sequence"/>
</dbReference>
<dbReference type="KEGG" id="abp:AGABI1DRAFT85793"/>
<dbReference type="AlphaFoldDB" id="K5X7H3"/>